<accession>O07155</accession>
<proteinExistence type="predicted"/>
<reference evidence="1" key="1">
    <citation type="journal article" date="1993" name="Mol. Microbiol.">
        <title>Use of an ordered cosmid library to deduce the genomic organization of Mycobacterium leprae.</title>
        <authorList>
            <person name="Eiglmeier K."/>
            <person name="Honore N."/>
            <person name="Woods S.A."/>
            <person name="Caudron B."/>
            <person name="Cole S.T."/>
        </authorList>
    </citation>
    <scope>NUCLEOTIDE SEQUENCE</scope>
</reference>
<organism evidence="1">
    <name type="scientific">Mycobacterium leprae</name>
    <dbReference type="NCBI Taxonomy" id="1769"/>
    <lineage>
        <taxon>Bacteria</taxon>
        <taxon>Bacillati</taxon>
        <taxon>Actinomycetota</taxon>
        <taxon>Actinomycetes</taxon>
        <taxon>Mycobacteriales</taxon>
        <taxon>Mycobacteriaceae</taxon>
        <taxon>Mycobacterium</taxon>
    </lineage>
</organism>
<sequence length="110" mass="11653">MADKQRQHGLTKLVGMSTVDGVCDEDIYYYYDCIYCAADVASPTGYLPGGLFSLAKLLVIRGEKQYVFGLNDSTSVGPGPGNMPWLDDPGLSAVIASSVAAAELAAARSW</sequence>
<name>O07155_MYCLR</name>
<dbReference type="EMBL" id="Z96801">
    <property type="protein sequence ID" value="CAB09642.1"/>
    <property type="molecule type" value="Genomic_DNA"/>
</dbReference>
<dbReference type="AlphaFoldDB" id="O07155"/>
<protein>
    <submittedName>
        <fullName evidence="1">Uncharacterized protein</fullName>
    </submittedName>
</protein>
<reference evidence="1" key="3">
    <citation type="submission" date="1997-06" db="EMBL/GenBank/DDBJ databases">
        <authorList>
            <person name="Oliver K."/>
            <person name="Harris D."/>
        </authorList>
    </citation>
    <scope>NUCLEOTIDE SEQUENCE</scope>
</reference>
<evidence type="ECO:0000313" key="1">
    <source>
        <dbReference type="EMBL" id="CAB09642.1"/>
    </source>
</evidence>
<gene>
    <name evidence="1" type="primary">MLCL581.21</name>
</gene>
<reference evidence="1" key="2">
    <citation type="submission" date="1997-06" db="EMBL/GenBank/DDBJ databases">
        <authorList>
            <person name="Parkhill J."/>
            <person name="Barrell B.G."/>
            <person name="Rajandream M.A."/>
        </authorList>
    </citation>
    <scope>NUCLEOTIDE SEQUENCE</scope>
</reference>